<dbReference type="PROSITE" id="PS50020">
    <property type="entry name" value="WW_DOMAIN_2"/>
    <property type="match status" value="1"/>
</dbReference>
<dbReference type="EnsemblMetazoa" id="XM_038189795.1">
    <property type="protein sequence ID" value="XP_038045723.1"/>
    <property type="gene ID" value="LOC119720207"/>
</dbReference>
<feature type="compositionally biased region" description="Basic and acidic residues" evidence="1">
    <location>
        <begin position="321"/>
        <end position="334"/>
    </location>
</feature>
<dbReference type="InterPro" id="IPR029060">
    <property type="entry name" value="PIN-like_dom_sf"/>
</dbReference>
<dbReference type="OMA" id="CKDEEND"/>
<dbReference type="GeneID" id="119720207"/>
<feature type="compositionally biased region" description="Pro residues" evidence="1">
    <location>
        <begin position="647"/>
        <end position="656"/>
    </location>
</feature>
<dbReference type="CDD" id="cd18727">
    <property type="entry name" value="PIN_Swt1-like"/>
    <property type="match status" value="1"/>
</dbReference>
<reference evidence="3" key="1">
    <citation type="submission" date="2022-11" db="UniProtKB">
        <authorList>
            <consortium name="EnsemblMetazoa"/>
        </authorList>
    </citation>
    <scope>IDENTIFICATION</scope>
</reference>
<feature type="compositionally biased region" description="Polar residues" evidence="1">
    <location>
        <begin position="90"/>
        <end position="106"/>
    </location>
</feature>
<dbReference type="InterPro" id="IPR052626">
    <property type="entry name" value="SWT1_Regulator"/>
</dbReference>
<name>A0A913Z1M3_PATMI</name>
<dbReference type="OrthoDB" id="548295at2759"/>
<feature type="compositionally biased region" description="Polar residues" evidence="1">
    <location>
        <begin position="204"/>
        <end position="217"/>
    </location>
</feature>
<dbReference type="PANTHER" id="PTHR16161:SF0">
    <property type="entry name" value="TRANSCRIPTIONAL PROTEIN SWT1"/>
    <property type="match status" value="1"/>
</dbReference>
<dbReference type="InterPro" id="IPR002716">
    <property type="entry name" value="PIN_dom"/>
</dbReference>
<feature type="compositionally biased region" description="Polar residues" evidence="1">
    <location>
        <begin position="297"/>
        <end position="319"/>
    </location>
</feature>
<feature type="region of interest" description="Disordered" evidence="1">
    <location>
        <begin position="647"/>
        <end position="669"/>
    </location>
</feature>
<dbReference type="RefSeq" id="XP_038045723.1">
    <property type="nucleotide sequence ID" value="XM_038189795.1"/>
</dbReference>
<protein>
    <recommendedName>
        <fullName evidence="2">WW domain-containing protein</fullName>
    </recommendedName>
</protein>
<dbReference type="Gene3D" id="3.40.50.1010">
    <property type="entry name" value="5'-nuclease"/>
    <property type="match status" value="1"/>
</dbReference>
<dbReference type="InterPro" id="IPR001202">
    <property type="entry name" value="WW_dom"/>
</dbReference>
<dbReference type="SUPFAM" id="SSF51045">
    <property type="entry name" value="WW domain"/>
    <property type="match status" value="1"/>
</dbReference>
<evidence type="ECO:0000313" key="4">
    <source>
        <dbReference type="Proteomes" id="UP000887568"/>
    </source>
</evidence>
<feature type="compositionally biased region" description="Low complexity" evidence="1">
    <location>
        <begin position="65"/>
        <end position="74"/>
    </location>
</feature>
<dbReference type="Proteomes" id="UP000887568">
    <property type="component" value="Unplaced"/>
</dbReference>
<dbReference type="SMART" id="SM00456">
    <property type="entry name" value="WW"/>
    <property type="match status" value="1"/>
</dbReference>
<feature type="compositionally biased region" description="Basic residues" evidence="1">
    <location>
        <begin position="395"/>
        <end position="404"/>
    </location>
</feature>
<dbReference type="CDD" id="cd00201">
    <property type="entry name" value="WW"/>
    <property type="match status" value="1"/>
</dbReference>
<accession>A0A913Z1M3</accession>
<proteinExistence type="predicted"/>
<organism evidence="3 4">
    <name type="scientific">Patiria miniata</name>
    <name type="common">Bat star</name>
    <name type="synonym">Asterina miniata</name>
    <dbReference type="NCBI Taxonomy" id="46514"/>
    <lineage>
        <taxon>Eukaryota</taxon>
        <taxon>Metazoa</taxon>
        <taxon>Echinodermata</taxon>
        <taxon>Eleutherozoa</taxon>
        <taxon>Asterozoa</taxon>
        <taxon>Asteroidea</taxon>
        <taxon>Valvatacea</taxon>
        <taxon>Valvatida</taxon>
        <taxon>Asterinidae</taxon>
        <taxon>Patiria</taxon>
    </lineage>
</organism>
<feature type="compositionally biased region" description="Basic and acidic residues" evidence="1">
    <location>
        <begin position="257"/>
        <end position="272"/>
    </location>
</feature>
<dbReference type="GO" id="GO:0005634">
    <property type="term" value="C:nucleus"/>
    <property type="evidence" value="ECO:0007669"/>
    <property type="project" value="TreeGrafter"/>
</dbReference>
<evidence type="ECO:0000256" key="1">
    <source>
        <dbReference type="SAM" id="MobiDB-lite"/>
    </source>
</evidence>
<dbReference type="SUPFAM" id="SSF88723">
    <property type="entry name" value="PIN domain-like"/>
    <property type="match status" value="1"/>
</dbReference>
<evidence type="ECO:0000313" key="3">
    <source>
        <dbReference type="EnsemblMetazoa" id="XP_038045723.1"/>
    </source>
</evidence>
<dbReference type="Pfam" id="PF13638">
    <property type="entry name" value="PIN_4"/>
    <property type="match status" value="1"/>
</dbReference>
<evidence type="ECO:0000259" key="2">
    <source>
        <dbReference type="PROSITE" id="PS50020"/>
    </source>
</evidence>
<dbReference type="Gene3D" id="2.20.70.10">
    <property type="match status" value="1"/>
</dbReference>
<feature type="region of interest" description="Disordered" evidence="1">
    <location>
        <begin position="166"/>
        <end position="408"/>
    </location>
</feature>
<feature type="compositionally biased region" description="Low complexity" evidence="1">
    <location>
        <begin position="379"/>
        <end position="394"/>
    </location>
</feature>
<dbReference type="AlphaFoldDB" id="A0A913Z1M3"/>
<sequence>MSKNSDQAMSSSSNNSFFNLMGFIKKKPPLPEGWIVKQSSTYPDRIYFFNVRTGATTWTAPGAMSSDTGSTISDTSDKPLRSKTRAAHPATSQTPSGVPASSNTRRLPTPTHPGNKPQPSRVTSPPAKGRSESLGKHASKIKSPSPVALKREDWLKVQHFKLTNMSRIQKATKRRLQEEKVRMVTPSPPWGIPLKGSHPAGTLTPESLTPKSLTSPNGRDASSVSSRSSKLGSPAKSKPLRGSPTNSKPQQVRKKRSFESDSSDSHALDSRAKSKHLKATIGQKPLSDSRSEATPRLPTTRNSSNNSGKTVVKQPQGTTPADKRDLRIHMERSKQLKTVPQQPQREKQASRNQAAKLPSAPTSAPKLPPTANHTGKPGSESSASVASRDSQPSSKPKKTSRASWRRKEFKASAKEINCKGSNISFVKNYVSTVAANTNSAGNSSSCGVFNKGPGVSSFPAAEEDDELCQMEIDFPDDTVDTGGNSDNKNVHLGLRVVLDTNVLMHDLKFVKDLLDKRIQGLGLPTLVIPWVVMQELDSLKIGSTKGGAAWNAVQFLHKCVMNEHPRVKGEPMRKSSEEADFEITCNDDWILQCCLQQQKIVGKDLVVLLTNDKHLCSKAVISSIKAFSKETLLSGLEALSDILQHRPPLPPVPTDSPAPETHRPRTPIESPLTANAEKELCDELICQVKETLLQGLTVVLEKEMKDAYEDLWTEIVIIKPPWSFNDVMQCYEKHWIAVFGFFLNREDRRHFQQIVELTSILNVSLDSVKRLINSSVYFCRRLHNQKRYGTALEQPILRLGDFKKRCLAPSPEGKQSPNQALPSEDLALKLSGATEIVPIVFEAVWLKICQLSALIFEGLGIPHDLETDKTSVIPSALECHACLDILCPLLQQIIKALERVTEIPDSCIGETPLPFERLCQTMQIFLREFISHDRERYASLTTLALQKFVMVYSNRQLLRNGIVQLANALTRLAQCHGVSS</sequence>
<keyword evidence="4" id="KW-1185">Reference proteome</keyword>
<dbReference type="PANTHER" id="PTHR16161">
    <property type="entry name" value="TRANSCRIPTIONAL PROTEIN SWT1"/>
    <property type="match status" value="1"/>
</dbReference>
<dbReference type="InterPro" id="IPR036020">
    <property type="entry name" value="WW_dom_sf"/>
</dbReference>
<feature type="compositionally biased region" description="Low complexity" evidence="1">
    <location>
        <begin position="222"/>
        <end position="233"/>
    </location>
</feature>
<dbReference type="SMART" id="SM00670">
    <property type="entry name" value="PINc"/>
    <property type="match status" value="1"/>
</dbReference>
<feature type="domain" description="WW" evidence="2">
    <location>
        <begin position="28"/>
        <end position="63"/>
    </location>
</feature>
<feature type="region of interest" description="Disordered" evidence="1">
    <location>
        <begin position="58"/>
        <end position="145"/>
    </location>
</feature>